<sequence>MGSRHPLVIATAGVDGAGVVSGGVVPSMLRGLVPVTRRTASADPSESGIGAQLAGLRPADRLTRLVDLVRAESSFVLAQPDPESVSARQEFRVQGFDSLTAVELRNRLGAATGLRLPATLVFDYPTPAALAEYLLTELMGGDDTPAPAAPVRAVGGEDPVVVVGMSCHFPGGVRSPEDLWDLVFDERDVVSGFPAGRGWDVEGYDAANARGGFLHDAADFDAEFFGVSPREAVSMDPQQRVVLEAAWEAIERSGVDPRALAGTATGVYLGAADTAYANLLGSSAEGFVMTGTIASLIAGRVAYTLGLEGPAMTVDTACSSSLVAMHLAAQALRSGECSLALAGGVTVLSSPAPFLEFARQGGLAADGRCKAFSGAADGTGWSEGVGVVVLERLSDARANGHRVLAVVR</sequence>
<evidence type="ECO:0000313" key="7">
    <source>
        <dbReference type="EMBL" id="OZM69872.1"/>
    </source>
</evidence>
<comment type="caution">
    <text evidence="7">The sequence shown here is derived from an EMBL/GenBank/DDBJ whole genome shotgun (WGS) entry which is preliminary data.</text>
</comment>
<evidence type="ECO:0000259" key="6">
    <source>
        <dbReference type="PROSITE" id="PS52004"/>
    </source>
</evidence>
<evidence type="ECO:0000259" key="5">
    <source>
        <dbReference type="PROSITE" id="PS50075"/>
    </source>
</evidence>
<keyword evidence="1" id="KW-0596">Phosphopantetheine</keyword>
<proteinExistence type="predicted"/>
<dbReference type="InterPro" id="IPR018201">
    <property type="entry name" value="Ketoacyl_synth_AS"/>
</dbReference>
<feature type="non-terminal residue" evidence="7">
    <location>
        <position position="408"/>
    </location>
</feature>
<dbReference type="InterPro" id="IPR036736">
    <property type="entry name" value="ACP-like_sf"/>
</dbReference>
<dbReference type="PROSITE" id="PS52004">
    <property type="entry name" value="KS3_2"/>
    <property type="match status" value="1"/>
</dbReference>
<dbReference type="SUPFAM" id="SSF53901">
    <property type="entry name" value="Thiolase-like"/>
    <property type="match status" value="1"/>
</dbReference>
<dbReference type="InterPro" id="IPR020841">
    <property type="entry name" value="PKS_Beta-ketoAc_synthase_dom"/>
</dbReference>
<dbReference type="SUPFAM" id="SSF47336">
    <property type="entry name" value="ACP-like"/>
    <property type="match status" value="1"/>
</dbReference>
<dbReference type="GO" id="GO:0004312">
    <property type="term" value="F:fatty acid synthase activity"/>
    <property type="evidence" value="ECO:0007669"/>
    <property type="project" value="TreeGrafter"/>
</dbReference>
<keyword evidence="8" id="KW-1185">Reference proteome</keyword>
<dbReference type="InterPro" id="IPR050091">
    <property type="entry name" value="PKS_NRPS_Biosynth_Enz"/>
</dbReference>
<dbReference type="PROSITE" id="PS50075">
    <property type="entry name" value="CARRIER"/>
    <property type="match status" value="1"/>
</dbReference>
<evidence type="ECO:0000313" key="8">
    <source>
        <dbReference type="Proteomes" id="UP000242444"/>
    </source>
</evidence>
<keyword evidence="2" id="KW-0597">Phosphoprotein</keyword>
<dbReference type="InterPro" id="IPR020806">
    <property type="entry name" value="PKS_PP-bd"/>
</dbReference>
<dbReference type="SMART" id="SM01294">
    <property type="entry name" value="PKS_PP_betabranch"/>
    <property type="match status" value="1"/>
</dbReference>
<evidence type="ECO:0000256" key="1">
    <source>
        <dbReference type="ARBA" id="ARBA00022450"/>
    </source>
</evidence>
<dbReference type="InParanoid" id="A0A263CUS1"/>
<dbReference type="EMBL" id="NKYE01000042">
    <property type="protein sequence ID" value="OZM69872.1"/>
    <property type="molecule type" value="Genomic_DNA"/>
</dbReference>
<dbReference type="PANTHER" id="PTHR43775:SF51">
    <property type="entry name" value="INACTIVE PHENOLPHTHIOCEROL SYNTHESIS POLYKETIDE SYNTHASE TYPE I PKS1-RELATED"/>
    <property type="match status" value="1"/>
</dbReference>
<dbReference type="PROSITE" id="PS00606">
    <property type="entry name" value="KS3_1"/>
    <property type="match status" value="1"/>
</dbReference>
<gene>
    <name evidence="7" type="ORF">CFN78_28310</name>
</gene>
<dbReference type="CDD" id="cd00833">
    <property type="entry name" value="PKS"/>
    <property type="match status" value="1"/>
</dbReference>
<dbReference type="SMART" id="SM00825">
    <property type="entry name" value="PKS_KS"/>
    <property type="match status" value="1"/>
</dbReference>
<dbReference type="InterPro" id="IPR014030">
    <property type="entry name" value="Ketoacyl_synth_N"/>
</dbReference>
<reference evidence="7 8" key="1">
    <citation type="submission" date="2017-07" db="EMBL/GenBank/DDBJ databases">
        <title>Amycolatopsis antarcticus sp. nov., isolated from the surface of an Antarcticus brown macroalga.</title>
        <authorList>
            <person name="Wang J."/>
            <person name="Leiva S."/>
            <person name="Huang J."/>
            <person name="Huang Y."/>
        </authorList>
    </citation>
    <scope>NUCLEOTIDE SEQUENCE [LARGE SCALE GENOMIC DNA]</scope>
    <source>
        <strain evidence="7 8">AU-G6</strain>
    </source>
</reference>
<evidence type="ECO:0000256" key="4">
    <source>
        <dbReference type="ARBA" id="ARBA00022737"/>
    </source>
</evidence>
<organism evidence="7 8">
    <name type="scientific">Amycolatopsis antarctica</name>
    <dbReference type="NCBI Taxonomy" id="1854586"/>
    <lineage>
        <taxon>Bacteria</taxon>
        <taxon>Bacillati</taxon>
        <taxon>Actinomycetota</taxon>
        <taxon>Actinomycetes</taxon>
        <taxon>Pseudonocardiales</taxon>
        <taxon>Pseudonocardiaceae</taxon>
        <taxon>Amycolatopsis</taxon>
    </lineage>
</organism>
<dbReference type="InterPro" id="IPR009081">
    <property type="entry name" value="PP-bd_ACP"/>
</dbReference>
<dbReference type="Gene3D" id="1.10.1200.10">
    <property type="entry name" value="ACP-like"/>
    <property type="match status" value="1"/>
</dbReference>
<keyword evidence="3" id="KW-0808">Transferase</keyword>
<evidence type="ECO:0000256" key="2">
    <source>
        <dbReference type="ARBA" id="ARBA00022553"/>
    </source>
</evidence>
<feature type="domain" description="Carrier" evidence="5">
    <location>
        <begin position="60"/>
        <end position="138"/>
    </location>
</feature>
<feature type="domain" description="Ketosynthase family 3 (KS3)" evidence="6">
    <location>
        <begin position="157"/>
        <end position="408"/>
    </location>
</feature>
<dbReference type="Pfam" id="PF00109">
    <property type="entry name" value="ketoacyl-synt"/>
    <property type="match status" value="1"/>
</dbReference>
<dbReference type="AlphaFoldDB" id="A0A263CUS1"/>
<dbReference type="GO" id="GO:0004315">
    <property type="term" value="F:3-oxoacyl-[acyl-carrier-protein] synthase activity"/>
    <property type="evidence" value="ECO:0007669"/>
    <property type="project" value="InterPro"/>
</dbReference>
<dbReference type="Proteomes" id="UP000242444">
    <property type="component" value="Unassembled WGS sequence"/>
</dbReference>
<dbReference type="PANTHER" id="PTHR43775">
    <property type="entry name" value="FATTY ACID SYNTHASE"/>
    <property type="match status" value="1"/>
</dbReference>
<accession>A0A263CUS1</accession>
<dbReference type="GO" id="GO:0006633">
    <property type="term" value="P:fatty acid biosynthetic process"/>
    <property type="evidence" value="ECO:0007669"/>
    <property type="project" value="InterPro"/>
</dbReference>
<keyword evidence="4" id="KW-0677">Repeat</keyword>
<dbReference type="Gene3D" id="3.40.47.10">
    <property type="match status" value="1"/>
</dbReference>
<dbReference type="InterPro" id="IPR016039">
    <property type="entry name" value="Thiolase-like"/>
</dbReference>
<protein>
    <submittedName>
        <fullName evidence="7">Uncharacterized protein</fullName>
    </submittedName>
</protein>
<dbReference type="Pfam" id="PF00550">
    <property type="entry name" value="PP-binding"/>
    <property type="match status" value="1"/>
</dbReference>
<dbReference type="SMART" id="SM00823">
    <property type="entry name" value="PKS_PP"/>
    <property type="match status" value="1"/>
</dbReference>
<evidence type="ECO:0000256" key="3">
    <source>
        <dbReference type="ARBA" id="ARBA00022679"/>
    </source>
</evidence>
<dbReference type="GO" id="GO:0031177">
    <property type="term" value="F:phosphopantetheine binding"/>
    <property type="evidence" value="ECO:0007669"/>
    <property type="project" value="InterPro"/>
</dbReference>
<name>A0A263CUS1_9PSEU</name>
<dbReference type="FunFam" id="1.10.1200.10:FF:000007">
    <property type="entry name" value="Probable polyketide synthase pks17"/>
    <property type="match status" value="1"/>
</dbReference>